<organism evidence="3 4">
    <name type="scientific">Phellinidium pouzarii</name>
    <dbReference type="NCBI Taxonomy" id="167371"/>
    <lineage>
        <taxon>Eukaryota</taxon>
        <taxon>Fungi</taxon>
        <taxon>Dikarya</taxon>
        <taxon>Basidiomycota</taxon>
        <taxon>Agaricomycotina</taxon>
        <taxon>Agaricomycetes</taxon>
        <taxon>Hymenochaetales</taxon>
        <taxon>Hymenochaetaceae</taxon>
        <taxon>Phellinidium</taxon>
    </lineage>
</organism>
<keyword evidence="4" id="KW-1185">Reference proteome</keyword>
<evidence type="ECO:0000313" key="4">
    <source>
        <dbReference type="Proteomes" id="UP000308199"/>
    </source>
</evidence>
<dbReference type="Proteomes" id="UP000308199">
    <property type="component" value="Unassembled WGS sequence"/>
</dbReference>
<evidence type="ECO:0000256" key="1">
    <source>
        <dbReference type="SAM" id="Coils"/>
    </source>
</evidence>
<dbReference type="OrthoDB" id="3257647at2759"/>
<dbReference type="EMBL" id="SGPK01000015">
    <property type="protein sequence ID" value="THH11389.1"/>
    <property type="molecule type" value="Genomic_DNA"/>
</dbReference>
<comment type="caution">
    <text evidence="3">The sequence shown here is derived from an EMBL/GenBank/DDBJ whole genome shotgun (WGS) entry which is preliminary data.</text>
</comment>
<feature type="region of interest" description="Disordered" evidence="2">
    <location>
        <begin position="1"/>
        <end position="41"/>
    </location>
</feature>
<accession>A0A4S4LHL2</accession>
<gene>
    <name evidence="3" type="ORF">EW145_g699</name>
</gene>
<reference evidence="3 4" key="1">
    <citation type="submission" date="2019-02" db="EMBL/GenBank/DDBJ databases">
        <title>Genome sequencing of the rare red list fungi Phellinidium pouzarii.</title>
        <authorList>
            <person name="Buettner E."/>
            <person name="Kellner H."/>
        </authorList>
    </citation>
    <scope>NUCLEOTIDE SEQUENCE [LARGE SCALE GENOMIC DNA]</scope>
    <source>
        <strain evidence="3 4">DSM 108285</strain>
    </source>
</reference>
<protein>
    <submittedName>
        <fullName evidence="3">Uncharacterized protein</fullName>
    </submittedName>
</protein>
<evidence type="ECO:0000256" key="2">
    <source>
        <dbReference type="SAM" id="MobiDB-lite"/>
    </source>
</evidence>
<feature type="coiled-coil region" evidence="1">
    <location>
        <begin position="90"/>
        <end position="124"/>
    </location>
</feature>
<name>A0A4S4LHL2_9AGAM</name>
<keyword evidence="1" id="KW-0175">Coiled coil</keyword>
<dbReference type="AlphaFoldDB" id="A0A4S4LHL2"/>
<sequence>MALHHKESSNLPISEEANLDGSRLSSPPPYDAPEPDDLQHQEDPHRAYAELLSCYRQQQQALIRLRAANVERSHSSERLGADLLAMTHRYLQAQAHVKDLETRCEEAETRAENLASQLEHEKKREGLETYPKQLDEEKRVLRMPYVEKEDTQEEEQKEWDPTCDDVGDIIIIASAANSSDNVDASIPLSPPRAQVSSEELVKLVKSINVQSLEIARACIASSTFRGGVKVPQVDNKMIVNVTEGIGCVLVQMLRAKDHSRDKALVELAVQTLLAYHVFKIMESWPFHAQLEDDKSSPKNSQGKESQLQLQRNKYALLAYKSNFPDADLDSQSENSTKRGFSKVVESAIVNVVTILSLCGSPGHASALRRNHEARIGSTIDALFKATEQLAGHVKGRSIGTSEFSFAEYKLLYAKPGSVFNKDIMQRQGPQPAMVKWKSSGKKNAQVLGTKEIGLACMHRSASVTGSSLSRADSGSSGRSSSKELEVLTKATIVFESEVDK</sequence>
<proteinExistence type="predicted"/>
<evidence type="ECO:0000313" key="3">
    <source>
        <dbReference type="EMBL" id="THH11389.1"/>
    </source>
</evidence>